<evidence type="ECO:0000313" key="1">
    <source>
        <dbReference type="EMBL" id="OGZ53778.1"/>
    </source>
</evidence>
<gene>
    <name evidence="1" type="ORF">A3H64_03325</name>
</gene>
<protein>
    <submittedName>
        <fullName evidence="1">Uncharacterized protein</fullName>
    </submittedName>
</protein>
<proteinExistence type="predicted"/>
<accession>A0A1G2GVE2</accession>
<sequence length="235" mass="27743">MRLALLDGEEKVATINSDMQDIIRPENLVAMLDEFIEETHRSVHEHTDSYRHDNGYDKIVLFQDKETFMKMRLHIWYPSLMPNVSRPRQNVHNHRWDFSSVVLLGYVDHITYRFAEPTEEGEEFFHYRYYARGSKEHYDLEERAKSKLVCIGTERFEKSMLYSVTNSTLHRVDVPDDRDVATLIITHENVGWVTNDLLSEKSMGFDQVRLPSPAMTKHEIVEKVTQLRERLTAIQ</sequence>
<reference evidence="1 2" key="1">
    <citation type="journal article" date="2016" name="Nat. Commun.">
        <title>Thousands of microbial genomes shed light on interconnected biogeochemical processes in an aquifer system.</title>
        <authorList>
            <person name="Anantharaman K."/>
            <person name="Brown C.T."/>
            <person name="Hug L.A."/>
            <person name="Sharon I."/>
            <person name="Castelle C.J."/>
            <person name="Probst A.J."/>
            <person name="Thomas B.C."/>
            <person name="Singh A."/>
            <person name="Wilkins M.J."/>
            <person name="Karaoz U."/>
            <person name="Brodie E.L."/>
            <person name="Williams K.H."/>
            <person name="Hubbard S.S."/>
            <person name="Banfield J.F."/>
        </authorList>
    </citation>
    <scope>NUCLEOTIDE SEQUENCE [LARGE SCALE GENOMIC DNA]</scope>
</reference>
<dbReference type="Proteomes" id="UP000178186">
    <property type="component" value="Unassembled WGS sequence"/>
</dbReference>
<evidence type="ECO:0000313" key="2">
    <source>
        <dbReference type="Proteomes" id="UP000178186"/>
    </source>
</evidence>
<organism evidence="1 2">
    <name type="scientific">Candidatus Ryanbacteria bacterium RIFCSPLOWO2_02_FULL_45_11c</name>
    <dbReference type="NCBI Taxonomy" id="1802128"/>
    <lineage>
        <taxon>Bacteria</taxon>
        <taxon>Candidatus Ryaniibacteriota</taxon>
    </lineage>
</organism>
<comment type="caution">
    <text evidence="1">The sequence shown here is derived from an EMBL/GenBank/DDBJ whole genome shotgun (WGS) entry which is preliminary data.</text>
</comment>
<dbReference type="AlphaFoldDB" id="A0A1G2GVE2"/>
<name>A0A1G2GVE2_9BACT</name>
<dbReference type="EMBL" id="MHNY01000051">
    <property type="protein sequence ID" value="OGZ53778.1"/>
    <property type="molecule type" value="Genomic_DNA"/>
</dbReference>